<evidence type="ECO:0000256" key="4">
    <source>
        <dbReference type="ARBA" id="ARBA00022741"/>
    </source>
</evidence>
<dbReference type="SUPFAM" id="SSF52374">
    <property type="entry name" value="Nucleotidylyl transferase"/>
    <property type="match status" value="1"/>
</dbReference>
<evidence type="ECO:0000313" key="15">
    <source>
        <dbReference type="EMBL" id="SHL88665.1"/>
    </source>
</evidence>
<keyword evidence="5 9" id="KW-0067">ATP-binding</keyword>
<dbReference type="Gene3D" id="3.90.740.10">
    <property type="entry name" value="Valyl/Leucyl/Isoleucyl-tRNA synthetase, editing domain"/>
    <property type="match status" value="1"/>
</dbReference>
<dbReference type="RefSeq" id="WP_079550354.1">
    <property type="nucleotide sequence ID" value="NZ_LT670847.1"/>
</dbReference>
<dbReference type="AlphaFoldDB" id="A0A1M7EA90"/>
<keyword evidence="4 9" id="KW-0547">Nucleotide-binding</keyword>
<dbReference type="InterPro" id="IPR009080">
    <property type="entry name" value="tRNAsynth_Ia_anticodon-bd"/>
</dbReference>
<dbReference type="GO" id="GO:0004823">
    <property type="term" value="F:leucine-tRNA ligase activity"/>
    <property type="evidence" value="ECO:0007669"/>
    <property type="project" value="UniProtKB-UniRule"/>
</dbReference>
<dbReference type="STRING" id="29571.SAMN05878437_0081"/>
<accession>A0A1M7EA90</accession>
<dbReference type="Gene3D" id="3.40.50.620">
    <property type="entry name" value="HUPs"/>
    <property type="match status" value="2"/>
</dbReference>
<reference evidence="15 16" key="1">
    <citation type="submission" date="2016-11" db="EMBL/GenBank/DDBJ databases">
        <authorList>
            <person name="Jaros S."/>
            <person name="Januszkiewicz K."/>
            <person name="Wedrychowicz H."/>
        </authorList>
    </citation>
    <scope>NUCLEOTIDE SEQUENCE [LARGE SCALE GENOMIC DNA]</scope>
    <source>
        <strain evidence="15 16">ACAM 12</strain>
    </source>
</reference>
<feature type="domain" description="Methionyl/Leucyl tRNA synthetase" evidence="13">
    <location>
        <begin position="39"/>
        <end position="175"/>
    </location>
</feature>
<dbReference type="InterPro" id="IPR002302">
    <property type="entry name" value="Leu-tRNA-ligase"/>
</dbReference>
<dbReference type="InterPro" id="IPR002300">
    <property type="entry name" value="aa-tRNA-synth_Ia"/>
</dbReference>
<dbReference type="FunFam" id="3.10.20.590:FF:000001">
    <property type="entry name" value="Leucine--tRNA ligase"/>
    <property type="match status" value="1"/>
</dbReference>
<evidence type="ECO:0000256" key="3">
    <source>
        <dbReference type="ARBA" id="ARBA00022598"/>
    </source>
</evidence>
<evidence type="ECO:0000259" key="13">
    <source>
        <dbReference type="Pfam" id="PF09334"/>
    </source>
</evidence>
<dbReference type="CDD" id="cd00812">
    <property type="entry name" value="LeuRS_core"/>
    <property type="match status" value="1"/>
</dbReference>
<feature type="domain" description="Aminoacyl-tRNA synthetase class Ia" evidence="11">
    <location>
        <begin position="420"/>
        <end position="571"/>
    </location>
</feature>
<dbReference type="HAMAP" id="MF_00049_B">
    <property type="entry name" value="Leu_tRNA_synth_B"/>
    <property type="match status" value="1"/>
</dbReference>
<comment type="subcellular location">
    <subcellularLocation>
        <location evidence="9">Cytoplasm</location>
    </subcellularLocation>
</comment>
<dbReference type="Gene3D" id="2.20.28.290">
    <property type="match status" value="1"/>
</dbReference>
<dbReference type="PROSITE" id="PS00178">
    <property type="entry name" value="AA_TRNA_LIGASE_I"/>
    <property type="match status" value="1"/>
</dbReference>
<dbReference type="PANTHER" id="PTHR43740">
    <property type="entry name" value="LEUCYL-TRNA SYNTHETASE"/>
    <property type="match status" value="1"/>
</dbReference>
<keyword evidence="7 9" id="KW-0030">Aminoacyl-tRNA synthetase</keyword>
<dbReference type="Proteomes" id="UP000190911">
    <property type="component" value="Chromosome I"/>
</dbReference>
<dbReference type="InterPro" id="IPR001412">
    <property type="entry name" value="aa-tRNA-synth_I_CS"/>
</dbReference>
<dbReference type="InterPro" id="IPR013155">
    <property type="entry name" value="M/V/L/I-tRNA-synth_anticd-bd"/>
</dbReference>
<dbReference type="GO" id="GO:0006429">
    <property type="term" value="P:leucyl-tRNA aminoacylation"/>
    <property type="evidence" value="ECO:0007669"/>
    <property type="project" value="UniProtKB-UniRule"/>
</dbReference>
<dbReference type="InterPro" id="IPR014729">
    <property type="entry name" value="Rossmann-like_a/b/a_fold"/>
</dbReference>
<evidence type="ECO:0000259" key="12">
    <source>
        <dbReference type="Pfam" id="PF08264"/>
    </source>
</evidence>
<dbReference type="InterPro" id="IPR009008">
    <property type="entry name" value="Val/Leu/Ile-tRNA-synth_edit"/>
</dbReference>
<comment type="similarity">
    <text evidence="1 9 10">Belongs to the class-I aminoacyl-tRNA synthetase family.</text>
</comment>
<dbReference type="PRINTS" id="PR00985">
    <property type="entry name" value="TRNASYNTHLEU"/>
</dbReference>
<evidence type="ECO:0000256" key="10">
    <source>
        <dbReference type="RuleBase" id="RU363035"/>
    </source>
</evidence>
<dbReference type="GO" id="GO:0005524">
    <property type="term" value="F:ATP binding"/>
    <property type="evidence" value="ECO:0007669"/>
    <property type="project" value="UniProtKB-UniRule"/>
</dbReference>
<evidence type="ECO:0000256" key="6">
    <source>
        <dbReference type="ARBA" id="ARBA00022917"/>
    </source>
</evidence>
<evidence type="ECO:0000256" key="9">
    <source>
        <dbReference type="HAMAP-Rule" id="MF_00049"/>
    </source>
</evidence>
<evidence type="ECO:0000256" key="1">
    <source>
        <dbReference type="ARBA" id="ARBA00005594"/>
    </source>
</evidence>
<feature type="domain" description="Aminoacyl-tRNA synthetase class Ia" evidence="11">
    <location>
        <begin position="618"/>
        <end position="658"/>
    </location>
</feature>
<dbReference type="Pfam" id="PF08264">
    <property type="entry name" value="Anticodon_1"/>
    <property type="match status" value="1"/>
</dbReference>
<evidence type="ECO:0000313" key="16">
    <source>
        <dbReference type="Proteomes" id="UP000190911"/>
    </source>
</evidence>
<dbReference type="InParanoid" id="A0A1M7EA90"/>
<feature type="domain" description="Leucyl-tRNA synthetase editing" evidence="14">
    <location>
        <begin position="220"/>
        <end position="406"/>
    </location>
</feature>
<evidence type="ECO:0000259" key="14">
    <source>
        <dbReference type="Pfam" id="PF13603"/>
    </source>
</evidence>
<feature type="domain" description="Methionyl/Valyl/Leucyl/Isoleucyl-tRNA synthetase anticodon-binding" evidence="12">
    <location>
        <begin position="699"/>
        <end position="826"/>
    </location>
</feature>
<feature type="short sequence motif" description="'HIGH' region" evidence="9">
    <location>
        <begin position="42"/>
        <end position="52"/>
    </location>
</feature>
<sequence>MDAHYSPCEIERDAQQYWNQNQCFKAVEDANREKFYCLSMFPYPSGKLHMGHVRNYTIGDVVSRFQRMQGKNVMQPMGWDAFGMPAENAAIQNQVPPAKWTYDNIDYMRRQLKALGFAYDWDREFATCDTGYYRWEQWFFTKLVENGMVYKKMSTVNWDPVDQTVLANEQVIDGCGWRSGAPVERREIPLWFLKITDYADELLAELDHVEWPEQVKTMQRNWIGKSRGVELTFAIKDTDGGECEPLAVYTTRPDTLMGVTYVAVAADHPLAKSAAEGNAELAAFREECAKGGTSEAEMATKEKKGMATGHTAIHPLTGKTVPVYAANFVLMEFGTGAVMAVPGHDQRDWEFATEYGLPITPVIANAEGNAPDLSGGAFIEHGKLINSGDFDGLEFDAAFDAVARALAEQGRGEVKTNYRLRDWGVARQRYWGAPIPVKYGPEGQTVPLTDDELPVALPMDVTVDASGSPLKKMPEFSDLGDGWTRETDTFDTFMESSWYYARFCCADNTEAMLDERANYWLPVDLYIGGIEHAILHLLYARFFHKLMRDFGLVDSDEPFQQLLTQGMVIAETYYRPTANGGKQWFNPADVEVKRDEKGRAISAILPDDGQPVVAGGIEKMSKSKNNGVDPQSMIDRFGADTVRLFMMFAAPPEQSLEWSDSGVEGAHRFLKRLWRQVHEHVDAGTPAALDSVTLNEAHKALRRKTHETINKASDDIGRRTTFNTAIAAVMELSNTLGRFTHETGTTTPADLAVAREALDTCVLLLAPITPHLCHALWQHLGHDEPAIDAVWPVLDESALTRDSIELVVQVNGKLRARLAAPADANKAAVEQLAMDDDNVKRHIDGKTVRKVIVVPGKLVNIVVSP</sequence>
<feature type="short sequence motif" description="'KMSKS' region" evidence="9">
    <location>
        <begin position="619"/>
        <end position="623"/>
    </location>
</feature>
<dbReference type="FunCoup" id="A0A1M7EA90">
    <property type="interactions" value="640"/>
</dbReference>
<dbReference type="OrthoDB" id="9810365at2"/>
<comment type="catalytic activity">
    <reaction evidence="8 9">
        <text>tRNA(Leu) + L-leucine + ATP = L-leucyl-tRNA(Leu) + AMP + diphosphate</text>
        <dbReference type="Rhea" id="RHEA:11688"/>
        <dbReference type="Rhea" id="RHEA-COMP:9613"/>
        <dbReference type="Rhea" id="RHEA-COMP:9622"/>
        <dbReference type="ChEBI" id="CHEBI:30616"/>
        <dbReference type="ChEBI" id="CHEBI:33019"/>
        <dbReference type="ChEBI" id="CHEBI:57427"/>
        <dbReference type="ChEBI" id="CHEBI:78442"/>
        <dbReference type="ChEBI" id="CHEBI:78494"/>
        <dbReference type="ChEBI" id="CHEBI:456215"/>
        <dbReference type="EC" id="6.1.1.4"/>
    </reaction>
</comment>
<gene>
    <name evidence="9" type="primary">leuS</name>
    <name evidence="15" type="ORF">SAMN05878437_0081</name>
</gene>
<protein>
    <recommendedName>
        <fullName evidence="9">Leucine--tRNA ligase</fullName>
        <ecNumber evidence="9">6.1.1.4</ecNumber>
    </recommendedName>
    <alternativeName>
        <fullName evidence="9">Leucyl-tRNA synthetase</fullName>
        <shortName evidence="9">LeuRS</shortName>
    </alternativeName>
</protein>
<dbReference type="SUPFAM" id="SSF47323">
    <property type="entry name" value="Anticodon-binding domain of a subclass of class I aminoacyl-tRNA synthetases"/>
    <property type="match status" value="1"/>
</dbReference>
<dbReference type="Pfam" id="PF00133">
    <property type="entry name" value="tRNA-synt_1"/>
    <property type="match status" value="2"/>
</dbReference>
<proteinExistence type="inferred from homology"/>
<evidence type="ECO:0000256" key="5">
    <source>
        <dbReference type="ARBA" id="ARBA00022840"/>
    </source>
</evidence>
<dbReference type="Pfam" id="PF09334">
    <property type="entry name" value="tRNA-synt_1g"/>
    <property type="match status" value="1"/>
</dbReference>
<dbReference type="FunFam" id="3.90.740.10:FF:000012">
    <property type="entry name" value="Leucine--tRNA ligase"/>
    <property type="match status" value="1"/>
</dbReference>
<dbReference type="NCBIfam" id="TIGR00396">
    <property type="entry name" value="leuS_bact"/>
    <property type="match status" value="1"/>
</dbReference>
<organism evidence="15 16">
    <name type="scientific">Vreelandella subglaciescola</name>
    <dbReference type="NCBI Taxonomy" id="29571"/>
    <lineage>
        <taxon>Bacteria</taxon>
        <taxon>Pseudomonadati</taxon>
        <taxon>Pseudomonadota</taxon>
        <taxon>Gammaproteobacteria</taxon>
        <taxon>Oceanospirillales</taxon>
        <taxon>Halomonadaceae</taxon>
        <taxon>Vreelandella</taxon>
    </lineage>
</organism>
<dbReference type="GO" id="GO:0002161">
    <property type="term" value="F:aminoacyl-tRNA deacylase activity"/>
    <property type="evidence" value="ECO:0007669"/>
    <property type="project" value="InterPro"/>
</dbReference>
<keyword evidence="2 9" id="KW-0963">Cytoplasm</keyword>
<dbReference type="FunFam" id="3.40.50.620:FF:000003">
    <property type="entry name" value="Leucine--tRNA ligase"/>
    <property type="match status" value="1"/>
</dbReference>
<evidence type="ECO:0000256" key="2">
    <source>
        <dbReference type="ARBA" id="ARBA00022490"/>
    </source>
</evidence>
<dbReference type="EC" id="6.1.1.4" evidence="9"/>
<evidence type="ECO:0000256" key="7">
    <source>
        <dbReference type="ARBA" id="ARBA00023146"/>
    </source>
</evidence>
<dbReference type="SUPFAM" id="SSF50677">
    <property type="entry name" value="ValRS/IleRS/LeuRS editing domain"/>
    <property type="match status" value="1"/>
</dbReference>
<dbReference type="Gene3D" id="3.10.20.590">
    <property type="match status" value="1"/>
</dbReference>
<keyword evidence="3 9" id="KW-0436">Ligase</keyword>
<dbReference type="PANTHER" id="PTHR43740:SF2">
    <property type="entry name" value="LEUCINE--TRNA LIGASE, MITOCHONDRIAL"/>
    <property type="match status" value="1"/>
</dbReference>
<dbReference type="GO" id="GO:0005829">
    <property type="term" value="C:cytosol"/>
    <property type="evidence" value="ECO:0007669"/>
    <property type="project" value="TreeGrafter"/>
</dbReference>
<evidence type="ECO:0000256" key="8">
    <source>
        <dbReference type="ARBA" id="ARBA00047469"/>
    </source>
</evidence>
<dbReference type="Gene3D" id="1.10.730.10">
    <property type="entry name" value="Isoleucyl-tRNA Synthetase, Domain 1"/>
    <property type="match status" value="1"/>
</dbReference>
<evidence type="ECO:0000259" key="11">
    <source>
        <dbReference type="Pfam" id="PF00133"/>
    </source>
</evidence>
<dbReference type="FunFam" id="2.20.28.290:FF:000001">
    <property type="entry name" value="Leucine--tRNA ligase"/>
    <property type="match status" value="1"/>
</dbReference>
<name>A0A1M7EA90_9GAMM</name>
<dbReference type="EMBL" id="LT670847">
    <property type="protein sequence ID" value="SHL88665.1"/>
    <property type="molecule type" value="Genomic_DNA"/>
</dbReference>
<keyword evidence="6 9" id="KW-0648">Protein biosynthesis</keyword>
<feature type="binding site" evidence="9">
    <location>
        <position position="622"/>
    </location>
    <ligand>
        <name>ATP</name>
        <dbReference type="ChEBI" id="CHEBI:30616"/>
    </ligand>
</feature>
<dbReference type="FunFam" id="1.10.730.10:FF:000011">
    <property type="entry name" value="Leucine--tRNA ligase chloroplastic/mitochondrial"/>
    <property type="match status" value="1"/>
</dbReference>
<dbReference type="Pfam" id="PF13603">
    <property type="entry name" value="tRNA-synt_1_2"/>
    <property type="match status" value="1"/>
</dbReference>
<dbReference type="InterPro" id="IPR025709">
    <property type="entry name" value="Leu_tRNA-synth_edit"/>
</dbReference>
<dbReference type="CDD" id="cd07958">
    <property type="entry name" value="Anticodon_Ia_Leu_BEm"/>
    <property type="match status" value="1"/>
</dbReference>
<dbReference type="InterPro" id="IPR015413">
    <property type="entry name" value="Methionyl/Leucyl_tRNA_Synth"/>
</dbReference>
<keyword evidence="16" id="KW-1185">Reference proteome</keyword>